<sequence length="343" mass="39400">MSVKKEIFGIHPSGKEVYKFEIVNKQGMKAVITNFGAILISLFVKDKKGNFQDVVLGYDSLEEYLDNHPMFGATVGRNVNRISNAKFELDGKTYLLDKNRGNHNIHSDKEHGFHKVIWDFEITGENSVCLSYLSCDMEQGFPGKVYIKMTYTLTETNGLILSYFATPNKRTILNVTNHTYFNLGENIFSTEFCIHAKSFTPVDEDIIPTGEIREVKNTPMDLTKYSYIGDRLNANYHQLQIEKGYDHNYVLDHPHTGFRLIAQTRSMKSGIHMDVYSDMPGMQFYTSNSLKNTIGKNGVVYKKYDAFCMEPDYFPNAINTKGFEKPIFDSNKNFISTTMYQFY</sequence>
<name>A0A412IYB3_9FIRM</name>
<organism evidence="12 13">
    <name type="scientific">Holdemanella biformis</name>
    <dbReference type="NCBI Taxonomy" id="1735"/>
    <lineage>
        <taxon>Bacteria</taxon>
        <taxon>Bacillati</taxon>
        <taxon>Bacillota</taxon>
        <taxon>Erysipelotrichia</taxon>
        <taxon>Erysipelotrichales</taxon>
        <taxon>Erysipelotrichaceae</taxon>
        <taxon>Holdemanella</taxon>
    </lineage>
</organism>
<feature type="active site" description="Proton donor" evidence="9">
    <location>
        <position position="178"/>
    </location>
</feature>
<feature type="binding site" evidence="11">
    <location>
        <begin position="80"/>
        <end position="81"/>
    </location>
    <ligand>
        <name>beta-D-galactose</name>
        <dbReference type="ChEBI" id="CHEBI:27667"/>
    </ligand>
</feature>
<feature type="binding site" evidence="10">
    <location>
        <position position="246"/>
    </location>
    <ligand>
        <name>beta-D-galactose</name>
        <dbReference type="ChEBI" id="CHEBI:27667"/>
    </ligand>
</feature>
<comment type="catalytic activity">
    <reaction evidence="1 8">
        <text>alpha-D-glucose = beta-D-glucose</text>
        <dbReference type="Rhea" id="RHEA:10264"/>
        <dbReference type="ChEBI" id="CHEBI:15903"/>
        <dbReference type="ChEBI" id="CHEBI:17925"/>
        <dbReference type="EC" id="5.1.3.3"/>
    </reaction>
</comment>
<dbReference type="PANTHER" id="PTHR10091">
    <property type="entry name" value="ALDOSE-1-EPIMERASE"/>
    <property type="match status" value="1"/>
</dbReference>
<dbReference type="InterPro" id="IPR008183">
    <property type="entry name" value="Aldose_1/G6P_1-epimerase"/>
</dbReference>
<dbReference type="AlphaFoldDB" id="A0A412IYB3"/>
<dbReference type="Gene3D" id="2.70.98.10">
    <property type="match status" value="1"/>
</dbReference>
<evidence type="ECO:0000256" key="2">
    <source>
        <dbReference type="ARBA" id="ARBA00005028"/>
    </source>
</evidence>
<dbReference type="GO" id="GO:0004034">
    <property type="term" value="F:aldose 1-epimerase activity"/>
    <property type="evidence" value="ECO:0007669"/>
    <property type="project" value="UniProtKB-EC"/>
</dbReference>
<dbReference type="GO" id="GO:0030246">
    <property type="term" value="F:carbohydrate binding"/>
    <property type="evidence" value="ECO:0007669"/>
    <property type="project" value="InterPro"/>
</dbReference>
<dbReference type="InterPro" id="IPR047215">
    <property type="entry name" value="Galactose_mutarotase-like"/>
</dbReference>
<evidence type="ECO:0000256" key="5">
    <source>
        <dbReference type="ARBA" id="ARBA00014165"/>
    </source>
</evidence>
<dbReference type="InterPro" id="IPR015443">
    <property type="entry name" value="Aldose_1-epimerase"/>
</dbReference>
<dbReference type="InterPro" id="IPR014718">
    <property type="entry name" value="GH-type_carb-bd"/>
</dbReference>
<comment type="similarity">
    <text evidence="3 8">Belongs to the aldose epimerase family.</text>
</comment>
<evidence type="ECO:0000256" key="8">
    <source>
        <dbReference type="PIRNR" id="PIRNR005096"/>
    </source>
</evidence>
<dbReference type="EC" id="5.1.3.3" evidence="4 8"/>
<dbReference type="GO" id="GO:0006006">
    <property type="term" value="P:glucose metabolic process"/>
    <property type="evidence" value="ECO:0007669"/>
    <property type="project" value="TreeGrafter"/>
</dbReference>
<dbReference type="PROSITE" id="PS00545">
    <property type="entry name" value="ALDOSE_1_EPIMERASE"/>
    <property type="match status" value="1"/>
</dbReference>
<evidence type="ECO:0000256" key="4">
    <source>
        <dbReference type="ARBA" id="ARBA00013185"/>
    </source>
</evidence>
<accession>A0A412IYB3</accession>
<dbReference type="RefSeq" id="WP_118320313.1">
    <property type="nucleotide sequence ID" value="NZ_QRVM01000042.1"/>
</dbReference>
<keyword evidence="6 8" id="KW-0413">Isomerase</keyword>
<evidence type="ECO:0000256" key="9">
    <source>
        <dbReference type="PIRSR" id="PIRSR005096-1"/>
    </source>
</evidence>
<dbReference type="EMBL" id="QRVM01000042">
    <property type="protein sequence ID" value="RGS45195.1"/>
    <property type="molecule type" value="Genomic_DNA"/>
</dbReference>
<evidence type="ECO:0000256" key="11">
    <source>
        <dbReference type="PIRSR" id="PIRSR005096-3"/>
    </source>
</evidence>
<dbReference type="Pfam" id="PF01263">
    <property type="entry name" value="Aldose_epim"/>
    <property type="match status" value="1"/>
</dbReference>
<evidence type="ECO:0000313" key="13">
    <source>
        <dbReference type="Proteomes" id="UP000285274"/>
    </source>
</evidence>
<gene>
    <name evidence="12" type="ORF">DWX92_08670</name>
</gene>
<evidence type="ECO:0000256" key="6">
    <source>
        <dbReference type="ARBA" id="ARBA00023235"/>
    </source>
</evidence>
<evidence type="ECO:0000256" key="1">
    <source>
        <dbReference type="ARBA" id="ARBA00001614"/>
    </source>
</evidence>
<protein>
    <recommendedName>
        <fullName evidence="5 8">Aldose 1-epimerase</fullName>
        <ecNumber evidence="4 8">5.1.3.3</ecNumber>
    </recommendedName>
</protein>
<comment type="caution">
    <text evidence="12">The sequence shown here is derived from an EMBL/GenBank/DDBJ whole genome shotgun (WGS) entry which is preliminary data.</text>
</comment>
<comment type="pathway">
    <text evidence="2 8">Carbohydrate metabolism; hexose metabolism.</text>
</comment>
<dbReference type="GO" id="GO:0033499">
    <property type="term" value="P:galactose catabolic process via UDP-galactose, Leloir pathway"/>
    <property type="evidence" value="ECO:0007669"/>
    <property type="project" value="TreeGrafter"/>
</dbReference>
<evidence type="ECO:0000313" key="12">
    <source>
        <dbReference type="EMBL" id="RGS45195.1"/>
    </source>
</evidence>
<feature type="active site" description="Proton acceptor" evidence="9">
    <location>
        <position position="310"/>
    </location>
</feature>
<reference evidence="12 13" key="1">
    <citation type="submission" date="2018-08" db="EMBL/GenBank/DDBJ databases">
        <title>A genome reference for cultivated species of the human gut microbiota.</title>
        <authorList>
            <person name="Zou Y."/>
            <person name="Xue W."/>
            <person name="Luo G."/>
        </authorList>
    </citation>
    <scope>NUCLEOTIDE SEQUENCE [LARGE SCALE GENOMIC DNA]</scope>
    <source>
        <strain evidence="12 13">AF22-10AC</strain>
    </source>
</reference>
<keyword evidence="7 8" id="KW-0119">Carbohydrate metabolism</keyword>
<evidence type="ECO:0000256" key="10">
    <source>
        <dbReference type="PIRSR" id="PIRSR005096-2"/>
    </source>
</evidence>
<dbReference type="InterPro" id="IPR018052">
    <property type="entry name" value="Ald1_epimerase_CS"/>
</dbReference>
<dbReference type="CDD" id="cd09019">
    <property type="entry name" value="galactose_mutarotase_like"/>
    <property type="match status" value="1"/>
</dbReference>
<dbReference type="NCBIfam" id="NF008277">
    <property type="entry name" value="PRK11055.1"/>
    <property type="match status" value="1"/>
</dbReference>
<dbReference type="UniPathway" id="UPA00242"/>
<proteinExistence type="inferred from homology"/>
<dbReference type="Proteomes" id="UP000285274">
    <property type="component" value="Unassembled WGS sequence"/>
</dbReference>
<evidence type="ECO:0000256" key="7">
    <source>
        <dbReference type="ARBA" id="ARBA00023277"/>
    </source>
</evidence>
<dbReference type="PANTHER" id="PTHR10091:SF0">
    <property type="entry name" value="GALACTOSE MUTAROTASE"/>
    <property type="match status" value="1"/>
</dbReference>
<dbReference type="InterPro" id="IPR011013">
    <property type="entry name" value="Gal_mutarotase_sf_dom"/>
</dbReference>
<dbReference type="SUPFAM" id="SSF74650">
    <property type="entry name" value="Galactose mutarotase-like"/>
    <property type="match status" value="1"/>
</dbReference>
<dbReference type="PIRSF" id="PIRSF005096">
    <property type="entry name" value="GALM"/>
    <property type="match status" value="1"/>
</dbReference>
<feature type="binding site" evidence="11">
    <location>
        <begin position="178"/>
        <end position="180"/>
    </location>
    <ligand>
        <name>beta-D-galactose</name>
        <dbReference type="ChEBI" id="CHEBI:27667"/>
    </ligand>
</feature>
<evidence type="ECO:0000256" key="3">
    <source>
        <dbReference type="ARBA" id="ARBA00006206"/>
    </source>
</evidence>